<dbReference type="AlphaFoldDB" id="A0ABD2QLM8"/>
<organism evidence="1 2">
    <name type="scientific">Cichlidogyrus casuarinus</name>
    <dbReference type="NCBI Taxonomy" id="1844966"/>
    <lineage>
        <taxon>Eukaryota</taxon>
        <taxon>Metazoa</taxon>
        <taxon>Spiralia</taxon>
        <taxon>Lophotrochozoa</taxon>
        <taxon>Platyhelminthes</taxon>
        <taxon>Monogenea</taxon>
        <taxon>Monopisthocotylea</taxon>
        <taxon>Dactylogyridea</taxon>
        <taxon>Ancyrocephalidae</taxon>
        <taxon>Cichlidogyrus</taxon>
    </lineage>
</organism>
<gene>
    <name evidence="1" type="ORF">Ciccas_001278</name>
</gene>
<comment type="caution">
    <text evidence="1">The sequence shown here is derived from an EMBL/GenBank/DDBJ whole genome shotgun (WGS) entry which is preliminary data.</text>
</comment>
<keyword evidence="2" id="KW-1185">Reference proteome</keyword>
<sequence length="136" mass="15523">MQVSTKVFVVRIKCCLDLLTAPFLAEKYLSGSPNPVLLLIDPLCLSNLEQFIWREKFLKSRGKWIENLIKVANIKSGLIVSVSLTPLKLTSYAQKPWKDKLSTIFRIRREADDGLSYDLIDPKDNIIKYFGTFTGI</sequence>
<accession>A0ABD2QLM8</accession>
<reference evidence="1 2" key="1">
    <citation type="submission" date="2024-11" db="EMBL/GenBank/DDBJ databases">
        <title>Adaptive evolution of stress response genes in parasites aligns with host niche diversity.</title>
        <authorList>
            <person name="Hahn C."/>
            <person name="Resl P."/>
        </authorList>
    </citation>
    <scope>NUCLEOTIDE SEQUENCE [LARGE SCALE GENOMIC DNA]</scope>
    <source>
        <strain evidence="1">EGGRZ-B1_66</strain>
        <tissue evidence="1">Body</tissue>
    </source>
</reference>
<dbReference type="EMBL" id="JBJKFK010000081">
    <property type="protein sequence ID" value="KAL3320032.1"/>
    <property type="molecule type" value="Genomic_DNA"/>
</dbReference>
<evidence type="ECO:0000313" key="2">
    <source>
        <dbReference type="Proteomes" id="UP001626550"/>
    </source>
</evidence>
<dbReference type="Proteomes" id="UP001626550">
    <property type="component" value="Unassembled WGS sequence"/>
</dbReference>
<name>A0ABD2QLM8_9PLAT</name>
<protein>
    <submittedName>
        <fullName evidence="1">Uncharacterized protein</fullName>
    </submittedName>
</protein>
<evidence type="ECO:0000313" key="1">
    <source>
        <dbReference type="EMBL" id="KAL3320032.1"/>
    </source>
</evidence>
<proteinExistence type="predicted"/>